<evidence type="ECO:0000313" key="3">
    <source>
        <dbReference type="EMBL" id="KAF1084011.1"/>
    </source>
</evidence>
<keyword evidence="3" id="KW-0808">Transferase</keyword>
<gene>
    <name evidence="3" type="primary">bvgS</name>
    <name evidence="3" type="ORF">SPSYN_02923</name>
</gene>
<dbReference type="OrthoDB" id="9774451at2"/>
<dbReference type="Proteomes" id="UP000798488">
    <property type="component" value="Unassembled WGS sequence"/>
</dbReference>
<evidence type="ECO:0000256" key="1">
    <source>
        <dbReference type="ARBA" id="ARBA00022729"/>
    </source>
</evidence>
<dbReference type="Pfam" id="PF00497">
    <property type="entry name" value="SBP_bac_3"/>
    <property type="match status" value="1"/>
</dbReference>
<keyword evidence="4" id="KW-1185">Reference proteome</keyword>
<dbReference type="Gene3D" id="3.40.190.10">
    <property type="entry name" value="Periplasmic binding protein-like II"/>
    <property type="match status" value="2"/>
</dbReference>
<dbReference type="PANTHER" id="PTHR35936:SF19">
    <property type="entry name" value="AMINO-ACID-BINDING PROTEIN YXEM-RELATED"/>
    <property type="match status" value="1"/>
</dbReference>
<dbReference type="RefSeq" id="WP_161823184.1">
    <property type="nucleotide sequence ID" value="NZ_LSRS01000008.1"/>
</dbReference>
<dbReference type="AlphaFoldDB" id="A0A9D3AX49"/>
<sequence>MRRIIALFIFLVIIMPVIATPCFSTGNSINWTEDELSFMNEHPVIRLGVDPGFVPFEFIDDDGEYKGIAADYLALISEKTGLQFEVVKGLTWPEAYDMALAGDVDALPAIGKTNEREEHFLFSEPYYYYKRVIVTRDMDTQISGIDDLEGLTVAVQRNSSHHSYLLSYPNINLSLYESVEAALAAVATGTEKAFIGNLATTNYLIRANGMTNLRFVSFEAEKQQALYFAVRKDCPELVSIFNKAMDTITEGEKLAINNKWLELDTDIDYGPIIRTLS</sequence>
<name>A0A9D3AX49_9FIRM</name>
<dbReference type="EC" id="2.7.13.3" evidence="3"/>
<keyword evidence="1" id="KW-0732">Signal</keyword>
<dbReference type="EMBL" id="LSRS01000008">
    <property type="protein sequence ID" value="KAF1084011.1"/>
    <property type="molecule type" value="Genomic_DNA"/>
</dbReference>
<dbReference type="PANTHER" id="PTHR35936">
    <property type="entry name" value="MEMBRANE-BOUND LYTIC MUREIN TRANSGLYCOSYLASE F"/>
    <property type="match status" value="1"/>
</dbReference>
<dbReference type="SUPFAM" id="SSF53850">
    <property type="entry name" value="Periplasmic binding protein-like II"/>
    <property type="match status" value="1"/>
</dbReference>
<evidence type="ECO:0000313" key="4">
    <source>
        <dbReference type="Proteomes" id="UP000798488"/>
    </source>
</evidence>
<reference evidence="3" key="1">
    <citation type="submission" date="2016-02" db="EMBL/GenBank/DDBJ databases">
        <title>Draft Genome Sequence of Sporotomaculum syntrophicum Strain FB, a Syntrophic Benzoate Degrader.</title>
        <authorList>
            <person name="Nobu M.K."/>
            <person name="Narihiro T."/>
            <person name="Qiu Y.-L."/>
            <person name="Ohashi A."/>
            <person name="Liu W.-T."/>
            <person name="Yuji S."/>
        </authorList>
    </citation>
    <scope>NUCLEOTIDE SEQUENCE</scope>
    <source>
        <strain evidence="3">FB</strain>
    </source>
</reference>
<dbReference type="CDD" id="cd01007">
    <property type="entry name" value="PBP2_BvgS_HisK_like"/>
    <property type="match status" value="1"/>
</dbReference>
<comment type="caution">
    <text evidence="3">The sequence shown here is derived from an EMBL/GenBank/DDBJ whole genome shotgun (WGS) entry which is preliminary data.</text>
</comment>
<dbReference type="GO" id="GO:0004673">
    <property type="term" value="F:protein histidine kinase activity"/>
    <property type="evidence" value="ECO:0007669"/>
    <property type="project" value="UniProtKB-EC"/>
</dbReference>
<proteinExistence type="predicted"/>
<organism evidence="3 4">
    <name type="scientific">Sporotomaculum syntrophicum</name>
    <dbReference type="NCBI Taxonomy" id="182264"/>
    <lineage>
        <taxon>Bacteria</taxon>
        <taxon>Bacillati</taxon>
        <taxon>Bacillota</taxon>
        <taxon>Clostridia</taxon>
        <taxon>Eubacteriales</taxon>
        <taxon>Desulfallaceae</taxon>
        <taxon>Sporotomaculum</taxon>
    </lineage>
</organism>
<feature type="domain" description="Solute-binding protein family 3/N-terminal" evidence="2">
    <location>
        <begin position="44"/>
        <end position="264"/>
    </location>
</feature>
<dbReference type="InterPro" id="IPR001638">
    <property type="entry name" value="Solute-binding_3/MltF_N"/>
</dbReference>
<protein>
    <submittedName>
        <fullName evidence="3">Virulence sensor protein BvgS</fullName>
        <ecNumber evidence="3">2.7.13.3</ecNumber>
    </submittedName>
</protein>
<evidence type="ECO:0000259" key="2">
    <source>
        <dbReference type="SMART" id="SM00062"/>
    </source>
</evidence>
<accession>A0A9D3AX49</accession>
<dbReference type="SMART" id="SM00062">
    <property type="entry name" value="PBPb"/>
    <property type="match status" value="1"/>
</dbReference>